<dbReference type="AlphaFoldDB" id="A0A6J4PT22"/>
<reference evidence="2" key="1">
    <citation type="submission" date="2020-02" db="EMBL/GenBank/DDBJ databases">
        <authorList>
            <person name="Meier V. D."/>
        </authorList>
    </citation>
    <scope>NUCLEOTIDE SEQUENCE</scope>
    <source>
        <strain evidence="2">AVDCRST_MAG35</strain>
    </source>
</reference>
<accession>A0A6J4PT22</accession>
<feature type="non-terminal residue" evidence="2">
    <location>
        <position position="39"/>
    </location>
</feature>
<feature type="compositionally biased region" description="Low complexity" evidence="1">
    <location>
        <begin position="1"/>
        <end position="26"/>
    </location>
</feature>
<protein>
    <submittedName>
        <fullName evidence="2">Uncharacterized protein</fullName>
    </submittedName>
</protein>
<evidence type="ECO:0000256" key="1">
    <source>
        <dbReference type="SAM" id="MobiDB-lite"/>
    </source>
</evidence>
<name>A0A6J4PT22_9ACTN</name>
<sequence>MTTAVPPGPTRAAATVGAPRTAADAALGGQPGRPTPVDA</sequence>
<proteinExistence type="predicted"/>
<feature type="region of interest" description="Disordered" evidence="1">
    <location>
        <begin position="1"/>
        <end position="39"/>
    </location>
</feature>
<evidence type="ECO:0000313" key="2">
    <source>
        <dbReference type="EMBL" id="CAA9421472.1"/>
    </source>
</evidence>
<organism evidence="2">
    <name type="scientific">uncultured Quadrisphaera sp</name>
    <dbReference type="NCBI Taxonomy" id="904978"/>
    <lineage>
        <taxon>Bacteria</taxon>
        <taxon>Bacillati</taxon>
        <taxon>Actinomycetota</taxon>
        <taxon>Actinomycetes</taxon>
        <taxon>Kineosporiales</taxon>
        <taxon>Kineosporiaceae</taxon>
        <taxon>Quadrisphaera</taxon>
        <taxon>environmental samples</taxon>
    </lineage>
</organism>
<gene>
    <name evidence="2" type="ORF">AVDCRST_MAG35-2016</name>
</gene>
<dbReference type="EMBL" id="CADCUY010000428">
    <property type="protein sequence ID" value="CAA9421472.1"/>
    <property type="molecule type" value="Genomic_DNA"/>
</dbReference>